<name>L0WAB2_9GAMM</name>
<reference evidence="2 3" key="1">
    <citation type="journal article" date="2012" name="J. Bacteriol.">
        <title>Genome Sequence of the Alkane-Degrading Bacterium Alcanivorax hongdengensis Type Strain A-11-3.</title>
        <authorList>
            <person name="Lai Q."/>
            <person name="Shao Z."/>
        </authorList>
    </citation>
    <scope>NUCLEOTIDE SEQUENCE [LARGE SCALE GENOMIC DNA]</scope>
    <source>
        <strain evidence="2 3">A-11-3</strain>
    </source>
</reference>
<proteinExistence type="predicted"/>
<dbReference type="GO" id="GO:0016020">
    <property type="term" value="C:membrane"/>
    <property type="evidence" value="ECO:0007669"/>
    <property type="project" value="TreeGrafter"/>
</dbReference>
<dbReference type="Gene3D" id="3.40.50.1820">
    <property type="entry name" value="alpha/beta hydrolase"/>
    <property type="match status" value="1"/>
</dbReference>
<evidence type="ECO:0000313" key="3">
    <source>
        <dbReference type="Proteomes" id="UP000010164"/>
    </source>
</evidence>
<evidence type="ECO:0000259" key="1">
    <source>
        <dbReference type="Pfam" id="PF12697"/>
    </source>
</evidence>
<dbReference type="AlphaFoldDB" id="L0WAB2"/>
<protein>
    <submittedName>
        <fullName evidence="2">Alpha/beta hydrolase</fullName>
    </submittedName>
</protein>
<dbReference type="PANTHER" id="PTHR43798">
    <property type="entry name" value="MONOACYLGLYCEROL LIPASE"/>
    <property type="match status" value="1"/>
</dbReference>
<organism evidence="2 3">
    <name type="scientific">Alcanivorax hongdengensis A-11-3</name>
    <dbReference type="NCBI Taxonomy" id="1177179"/>
    <lineage>
        <taxon>Bacteria</taxon>
        <taxon>Pseudomonadati</taxon>
        <taxon>Pseudomonadota</taxon>
        <taxon>Gammaproteobacteria</taxon>
        <taxon>Oceanospirillales</taxon>
        <taxon>Alcanivoracaceae</taxon>
        <taxon>Alcanivorax</taxon>
    </lineage>
</organism>
<dbReference type="PATRIC" id="fig|1177179.3.peg.2345"/>
<dbReference type="RefSeq" id="WP_008929524.1">
    <property type="nucleotide sequence ID" value="NZ_AMRJ01000018.1"/>
</dbReference>
<dbReference type="Proteomes" id="UP000010164">
    <property type="component" value="Unassembled WGS sequence"/>
</dbReference>
<comment type="caution">
    <text evidence="2">The sequence shown here is derived from an EMBL/GenBank/DDBJ whole genome shotgun (WGS) entry which is preliminary data.</text>
</comment>
<feature type="domain" description="AB hydrolase-1" evidence="1">
    <location>
        <begin position="24"/>
        <end position="242"/>
    </location>
</feature>
<dbReference type="GO" id="GO:0016787">
    <property type="term" value="F:hydrolase activity"/>
    <property type="evidence" value="ECO:0007669"/>
    <property type="project" value="UniProtKB-KW"/>
</dbReference>
<dbReference type="SUPFAM" id="SSF53474">
    <property type="entry name" value="alpha/beta-Hydrolases"/>
    <property type="match status" value="1"/>
</dbReference>
<dbReference type="EMBL" id="AMRJ01000018">
    <property type="protein sequence ID" value="EKF73881.1"/>
    <property type="molecule type" value="Genomic_DNA"/>
</dbReference>
<keyword evidence="2" id="KW-0378">Hydrolase</keyword>
<dbReference type="STRING" id="1177179.A11A3_11748"/>
<accession>L0WAB2</accession>
<dbReference type="PANTHER" id="PTHR43798:SF33">
    <property type="entry name" value="HYDROLASE, PUTATIVE (AFU_ORTHOLOGUE AFUA_2G14860)-RELATED"/>
    <property type="match status" value="1"/>
</dbReference>
<keyword evidence="3" id="KW-1185">Reference proteome</keyword>
<dbReference type="InterPro" id="IPR029058">
    <property type="entry name" value="AB_hydrolase_fold"/>
</dbReference>
<dbReference type="Pfam" id="PF12697">
    <property type="entry name" value="Abhydrolase_6"/>
    <property type="match status" value="1"/>
</dbReference>
<dbReference type="PRINTS" id="PR00111">
    <property type="entry name" value="ABHYDROLASE"/>
</dbReference>
<dbReference type="InterPro" id="IPR050266">
    <property type="entry name" value="AB_hydrolase_sf"/>
</dbReference>
<sequence length="253" mass="26893">MSETTRLGPHRLETCRAGQGEQTVVLVHGWSCRAGQWADVLATPPEGVTLLAPDLPGHGASRHIPLDSWTVTGLAEALVAALEGIDKPILVGHSMGGAVVLEAARRMPVAAVVLVDTFVIPYGDVDEETARQIEQPFHADFGAAMADLVEANGGPHMNAPTRQALAEDMAASPTDAMLPLWSDLLRWSPEAAFAELQCPLHAINGDLIGDVARARCEGRVTEWHLAGSGHFPQLDQPQAFRALFARVLDAVAG</sequence>
<gene>
    <name evidence="2" type="ORF">A11A3_11748</name>
</gene>
<evidence type="ECO:0000313" key="2">
    <source>
        <dbReference type="EMBL" id="EKF73881.1"/>
    </source>
</evidence>
<dbReference type="InterPro" id="IPR000073">
    <property type="entry name" value="AB_hydrolase_1"/>
</dbReference>
<dbReference type="eggNOG" id="COG0596">
    <property type="taxonomic scope" value="Bacteria"/>
</dbReference>